<evidence type="ECO:0000313" key="2">
    <source>
        <dbReference type="Proteomes" id="UP000294820"/>
    </source>
</evidence>
<protein>
    <submittedName>
        <fullName evidence="1">Uncharacterized protein</fullName>
    </submittedName>
</protein>
<name>A0A375AB12_9GAMM</name>
<gene>
    <name evidence="1" type="ORF">DAQ1742_02339</name>
</gene>
<organism evidence="1 2">
    <name type="scientific">Dickeya aquatica</name>
    <dbReference type="NCBI Taxonomy" id="1401087"/>
    <lineage>
        <taxon>Bacteria</taxon>
        <taxon>Pseudomonadati</taxon>
        <taxon>Pseudomonadota</taxon>
        <taxon>Gammaproteobacteria</taxon>
        <taxon>Enterobacterales</taxon>
        <taxon>Pectobacteriaceae</taxon>
        <taxon>Dickeya</taxon>
    </lineage>
</organism>
<dbReference type="AlphaFoldDB" id="A0A375AB12"/>
<evidence type="ECO:0000313" key="1">
    <source>
        <dbReference type="EMBL" id="SLM63230.1"/>
    </source>
</evidence>
<reference evidence="1 2" key="1">
    <citation type="submission" date="2016-09" db="EMBL/GenBank/DDBJ databases">
        <authorList>
            <person name="Reverchon S."/>
            <person name="Nasser W."/>
            <person name="Leonard S."/>
            <person name="Brochier C."/>
            <person name="Duprey A."/>
        </authorList>
    </citation>
    <scope>NUCLEOTIDE SEQUENCE [LARGE SCALE GENOMIC DNA]</scope>
    <source>
        <strain evidence="1 2">174/2</strain>
    </source>
</reference>
<proteinExistence type="predicted"/>
<keyword evidence="2" id="KW-1185">Reference proteome</keyword>
<dbReference type="Proteomes" id="UP000294820">
    <property type="component" value="Chromosome 1"/>
</dbReference>
<sequence length="90" mass="10605">MVVSEMNDMDKYYTMKSFSYPEKTPLADGEFSTENWWRVRKLNDYQYIFFCLSGTQGTEEQKVEITESEYNQLINGDLTANDICLKYKIG</sequence>
<accession>A0A375AB12</accession>
<dbReference type="KEGG" id="daq:DAQ1742_02339"/>
<dbReference type="EMBL" id="LT615367">
    <property type="protein sequence ID" value="SLM63230.1"/>
    <property type="molecule type" value="Genomic_DNA"/>
</dbReference>